<name>A0A183C8W1_GLOPA</name>
<organism evidence="1 2">
    <name type="scientific">Globodera pallida</name>
    <name type="common">Potato cyst nematode worm</name>
    <name type="synonym">Heterodera pallida</name>
    <dbReference type="NCBI Taxonomy" id="36090"/>
    <lineage>
        <taxon>Eukaryota</taxon>
        <taxon>Metazoa</taxon>
        <taxon>Ecdysozoa</taxon>
        <taxon>Nematoda</taxon>
        <taxon>Chromadorea</taxon>
        <taxon>Rhabditida</taxon>
        <taxon>Tylenchina</taxon>
        <taxon>Tylenchomorpha</taxon>
        <taxon>Tylenchoidea</taxon>
        <taxon>Heteroderidae</taxon>
        <taxon>Heteroderinae</taxon>
        <taxon>Globodera</taxon>
    </lineage>
</organism>
<dbReference type="Proteomes" id="UP000050741">
    <property type="component" value="Unassembled WGS sequence"/>
</dbReference>
<sequence>MSFVLQPQMLLKMEEHQKEQRHNQTEICVQIGELNKLVGPVPNNVKRRPLIRDSGQAQMLLRLDEL</sequence>
<dbReference type="WBParaSite" id="GPLIN_000930700">
    <property type="protein sequence ID" value="GPLIN_000930700"/>
    <property type="gene ID" value="GPLIN_000930700"/>
</dbReference>
<dbReference type="AlphaFoldDB" id="A0A183C8W1"/>
<evidence type="ECO:0000313" key="2">
    <source>
        <dbReference type="WBParaSite" id="GPLIN_000930700"/>
    </source>
</evidence>
<evidence type="ECO:0000313" key="1">
    <source>
        <dbReference type="Proteomes" id="UP000050741"/>
    </source>
</evidence>
<reference evidence="1" key="2">
    <citation type="submission" date="2014-05" db="EMBL/GenBank/DDBJ databases">
        <title>The genome and life-stage specific transcriptomes of Globodera pallida elucidate key aspects of plant parasitism by a cyst nematode.</title>
        <authorList>
            <person name="Cotton J.A."/>
            <person name="Lilley C.J."/>
            <person name="Jones L.M."/>
            <person name="Kikuchi T."/>
            <person name="Reid A.J."/>
            <person name="Thorpe P."/>
            <person name="Tsai I.J."/>
            <person name="Beasley H."/>
            <person name="Blok V."/>
            <person name="Cock P.J.A."/>
            <person name="Van den Akker S.E."/>
            <person name="Holroyd N."/>
            <person name="Hunt M."/>
            <person name="Mantelin S."/>
            <person name="Naghra H."/>
            <person name="Pain A."/>
            <person name="Palomares-Rius J.E."/>
            <person name="Zarowiecki M."/>
            <person name="Berriman M."/>
            <person name="Jones J.T."/>
            <person name="Urwin P.E."/>
        </authorList>
    </citation>
    <scope>NUCLEOTIDE SEQUENCE [LARGE SCALE GENOMIC DNA]</scope>
    <source>
        <strain evidence="1">Lindley</strain>
    </source>
</reference>
<accession>A0A183C8W1</accession>
<reference evidence="1" key="1">
    <citation type="submission" date="2013-12" db="EMBL/GenBank/DDBJ databases">
        <authorList>
            <person name="Aslett M."/>
        </authorList>
    </citation>
    <scope>NUCLEOTIDE SEQUENCE [LARGE SCALE GENOMIC DNA]</scope>
    <source>
        <strain evidence="1">Lindley</strain>
    </source>
</reference>
<reference evidence="2" key="3">
    <citation type="submission" date="2016-06" db="UniProtKB">
        <authorList>
            <consortium name="WormBaseParasite"/>
        </authorList>
    </citation>
    <scope>IDENTIFICATION</scope>
</reference>
<proteinExistence type="predicted"/>
<protein>
    <submittedName>
        <fullName evidence="2">Uncharacterized protein</fullName>
    </submittedName>
</protein>
<keyword evidence="1" id="KW-1185">Reference proteome</keyword>